<keyword evidence="2" id="KW-0547">Nucleotide-binding</keyword>
<dbReference type="PROSITE" id="PS00211">
    <property type="entry name" value="ABC_TRANSPORTER_1"/>
    <property type="match status" value="1"/>
</dbReference>
<gene>
    <name evidence="5" type="ORF">SAMN06264868_1243</name>
</gene>
<evidence type="ECO:0000259" key="4">
    <source>
        <dbReference type="PROSITE" id="PS50893"/>
    </source>
</evidence>
<feature type="domain" description="ABC transporter" evidence="4">
    <location>
        <begin position="6"/>
        <end position="242"/>
    </location>
</feature>
<accession>A0AA46AFT3</accession>
<keyword evidence="3 5" id="KW-0067">ATP-binding</keyword>
<comment type="caution">
    <text evidence="5">The sequence shown here is derived from an EMBL/GenBank/DDBJ whole genome shotgun (WGS) entry which is preliminary data.</text>
</comment>
<dbReference type="Pfam" id="PF00005">
    <property type="entry name" value="ABC_tran"/>
    <property type="match status" value="1"/>
</dbReference>
<evidence type="ECO:0000256" key="2">
    <source>
        <dbReference type="ARBA" id="ARBA00022741"/>
    </source>
</evidence>
<sequence>MAGYLIEVENLITKYGEKVVHDGLNMKIERNQIYALIGESGSGKSTLLRELLLLRDIDGGTIKFEGKDLTKLSEKEKQKIREKMAVLFQSAAMFSSLTVGENIVYAIKKKYKIDDKLSKEMAILKLQLAGLKPEVYWLYPYQLSGGMRKKAGLARALATDPKIIFLDEPISGLDPISSDDFDITIKNLVKSLDITVFMITHDVASLLFADKIGVLADKKIIYEGNLEGLKYVDNKWVKEFINSFRVRRLISGK</sequence>
<dbReference type="PROSITE" id="PS50893">
    <property type="entry name" value="ABC_TRANSPORTER_2"/>
    <property type="match status" value="1"/>
</dbReference>
<proteinExistence type="predicted"/>
<keyword evidence="1" id="KW-0813">Transport</keyword>
<protein>
    <submittedName>
        <fullName evidence="5">Phospholipid/cholesterol/gamma-HCH transport system ATP-binding protein</fullName>
    </submittedName>
</protein>
<dbReference type="SUPFAM" id="SSF52540">
    <property type="entry name" value="P-loop containing nucleoside triphosphate hydrolases"/>
    <property type="match status" value="1"/>
</dbReference>
<dbReference type="RefSeq" id="WP_265134885.1">
    <property type="nucleotide sequence ID" value="NZ_FXTX01000024.1"/>
</dbReference>
<evidence type="ECO:0000313" key="6">
    <source>
        <dbReference type="Proteomes" id="UP001157947"/>
    </source>
</evidence>
<dbReference type="InterPro" id="IPR003439">
    <property type="entry name" value="ABC_transporter-like_ATP-bd"/>
</dbReference>
<dbReference type="Gene3D" id="3.40.50.300">
    <property type="entry name" value="P-loop containing nucleotide triphosphate hydrolases"/>
    <property type="match status" value="1"/>
</dbReference>
<name>A0AA46AFT3_9AQUI</name>
<reference evidence="5" key="1">
    <citation type="submission" date="2017-05" db="EMBL/GenBank/DDBJ databases">
        <authorList>
            <person name="Varghese N."/>
            <person name="Submissions S."/>
        </authorList>
    </citation>
    <scope>NUCLEOTIDE SEQUENCE</scope>
    <source>
        <strain evidence="5">DSM 18763</strain>
    </source>
</reference>
<dbReference type="PANTHER" id="PTHR43023:SF3">
    <property type="entry name" value="PROTEIN TRIGALACTOSYLDIACYLGLYCEROL 3, CHLOROPLASTIC"/>
    <property type="match status" value="1"/>
</dbReference>
<dbReference type="Proteomes" id="UP001157947">
    <property type="component" value="Unassembled WGS sequence"/>
</dbReference>
<evidence type="ECO:0000256" key="1">
    <source>
        <dbReference type="ARBA" id="ARBA00022448"/>
    </source>
</evidence>
<dbReference type="GO" id="GO:0005524">
    <property type="term" value="F:ATP binding"/>
    <property type="evidence" value="ECO:0007669"/>
    <property type="project" value="UniProtKB-KW"/>
</dbReference>
<dbReference type="AlphaFoldDB" id="A0AA46AFT3"/>
<dbReference type="EMBL" id="FXTX01000024">
    <property type="protein sequence ID" value="SMP21670.1"/>
    <property type="molecule type" value="Genomic_DNA"/>
</dbReference>
<dbReference type="GO" id="GO:0016887">
    <property type="term" value="F:ATP hydrolysis activity"/>
    <property type="evidence" value="ECO:0007669"/>
    <property type="project" value="InterPro"/>
</dbReference>
<evidence type="ECO:0000313" key="5">
    <source>
        <dbReference type="EMBL" id="SMP21670.1"/>
    </source>
</evidence>
<dbReference type="InterPro" id="IPR017871">
    <property type="entry name" value="ABC_transporter-like_CS"/>
</dbReference>
<dbReference type="SMART" id="SM00382">
    <property type="entry name" value="AAA"/>
    <property type="match status" value="1"/>
</dbReference>
<dbReference type="InterPro" id="IPR003593">
    <property type="entry name" value="AAA+_ATPase"/>
</dbReference>
<organism evidence="5 6">
    <name type="scientific">Venenivibrio stagnispumantis</name>
    <dbReference type="NCBI Taxonomy" id="407998"/>
    <lineage>
        <taxon>Bacteria</taxon>
        <taxon>Pseudomonadati</taxon>
        <taxon>Aquificota</taxon>
        <taxon>Aquificia</taxon>
        <taxon>Aquificales</taxon>
        <taxon>Hydrogenothermaceae</taxon>
        <taxon>Venenivibrio</taxon>
    </lineage>
</organism>
<dbReference type="InterPro" id="IPR027417">
    <property type="entry name" value="P-loop_NTPase"/>
</dbReference>
<dbReference type="PANTHER" id="PTHR43023">
    <property type="entry name" value="PROTEIN TRIGALACTOSYLDIACYLGLYCEROL 3, CHLOROPLASTIC"/>
    <property type="match status" value="1"/>
</dbReference>
<keyword evidence="6" id="KW-1185">Reference proteome</keyword>
<evidence type="ECO:0000256" key="3">
    <source>
        <dbReference type="ARBA" id="ARBA00022840"/>
    </source>
</evidence>